<evidence type="ECO:0000313" key="5">
    <source>
        <dbReference type="Proteomes" id="UP000692954"/>
    </source>
</evidence>
<dbReference type="EMBL" id="CAJJDN010000017">
    <property type="protein sequence ID" value="CAD8062789.1"/>
    <property type="molecule type" value="Genomic_DNA"/>
</dbReference>
<reference evidence="4" key="1">
    <citation type="submission" date="2021-01" db="EMBL/GenBank/DDBJ databases">
        <authorList>
            <consortium name="Genoscope - CEA"/>
            <person name="William W."/>
        </authorList>
    </citation>
    <scope>NUCLEOTIDE SEQUENCE</scope>
</reference>
<feature type="domain" description="Cyclin-like" evidence="3">
    <location>
        <begin position="33"/>
        <end position="120"/>
    </location>
</feature>
<sequence length="327" mass="38787">MDYDSNGYLGMRDLKISEPISHQKIGYLEILIHWIIMISEKNNLNTKTIELASILIKIYISKNQIQQDSLQLVGIASLMIAVKFNECQTQINMNIDDCASQCNFEFSSTQILEMEMSILSLVEYDVNITTITDYYNGQTVHSDLILFVTLDSDFLYYKKYELFEAIENFYSKDTQSIPIKIQNVNIQPKSRLQIKQIRKQTIQQKKKGVKIKKYQEKKYIKEKLETHDNKKFQIFCSENMISITIYDQIYLIGEVHLNYLIFFNFFKLIYLLGNLIIQILKFWRQTLSSLQSLNLSQTEICFRSQKYIIQKNYIIVIFYFQQFYSNK</sequence>
<keyword evidence="2" id="KW-1133">Transmembrane helix</keyword>
<accession>A0A8S1L5R9</accession>
<evidence type="ECO:0000259" key="3">
    <source>
        <dbReference type="SMART" id="SM00385"/>
    </source>
</evidence>
<dbReference type="InterPro" id="IPR013763">
    <property type="entry name" value="Cyclin-like_dom"/>
</dbReference>
<dbReference type="Pfam" id="PF00134">
    <property type="entry name" value="Cyclin_N"/>
    <property type="match status" value="1"/>
</dbReference>
<comment type="caution">
    <text evidence="4">The sequence shown here is derived from an EMBL/GenBank/DDBJ whole genome shotgun (WGS) entry which is preliminary data.</text>
</comment>
<evidence type="ECO:0000256" key="2">
    <source>
        <dbReference type="SAM" id="Phobius"/>
    </source>
</evidence>
<keyword evidence="1" id="KW-0195">Cyclin</keyword>
<gene>
    <name evidence="4" type="ORF">PSON_ATCC_30995.1.T0170070</name>
</gene>
<keyword evidence="5" id="KW-1185">Reference proteome</keyword>
<proteinExistence type="inferred from homology"/>
<name>A0A8S1L5R9_9CILI</name>
<dbReference type="InterPro" id="IPR039361">
    <property type="entry name" value="Cyclin"/>
</dbReference>
<dbReference type="InterPro" id="IPR006671">
    <property type="entry name" value="Cyclin_N"/>
</dbReference>
<keyword evidence="2" id="KW-0472">Membrane</keyword>
<dbReference type="OrthoDB" id="306099at2759"/>
<dbReference type="Proteomes" id="UP000692954">
    <property type="component" value="Unassembled WGS sequence"/>
</dbReference>
<evidence type="ECO:0000313" key="4">
    <source>
        <dbReference type="EMBL" id="CAD8062789.1"/>
    </source>
</evidence>
<protein>
    <recommendedName>
        <fullName evidence="3">Cyclin-like domain-containing protein</fullName>
    </recommendedName>
</protein>
<dbReference type="SMART" id="SM00385">
    <property type="entry name" value="CYCLIN"/>
    <property type="match status" value="1"/>
</dbReference>
<dbReference type="FunFam" id="1.10.472.10:FF:000269">
    <property type="entry name" value="Uncharacterized protein"/>
    <property type="match status" value="1"/>
</dbReference>
<feature type="transmembrane region" description="Helical" evidence="2">
    <location>
        <begin position="259"/>
        <end position="280"/>
    </location>
</feature>
<organism evidence="4 5">
    <name type="scientific">Paramecium sonneborni</name>
    <dbReference type="NCBI Taxonomy" id="65129"/>
    <lineage>
        <taxon>Eukaryota</taxon>
        <taxon>Sar</taxon>
        <taxon>Alveolata</taxon>
        <taxon>Ciliophora</taxon>
        <taxon>Intramacronucleata</taxon>
        <taxon>Oligohymenophorea</taxon>
        <taxon>Peniculida</taxon>
        <taxon>Parameciidae</taxon>
        <taxon>Paramecium</taxon>
    </lineage>
</organism>
<dbReference type="PANTHER" id="PTHR10177">
    <property type="entry name" value="CYCLINS"/>
    <property type="match status" value="1"/>
</dbReference>
<evidence type="ECO:0000256" key="1">
    <source>
        <dbReference type="RuleBase" id="RU000383"/>
    </source>
</evidence>
<keyword evidence="2" id="KW-0812">Transmembrane</keyword>
<dbReference type="AlphaFoldDB" id="A0A8S1L5R9"/>
<comment type="similarity">
    <text evidence="1">Belongs to the cyclin family.</text>
</comment>